<gene>
    <name evidence="2" type="ORF">P0O15_10930</name>
</gene>
<reference evidence="2 3" key="1">
    <citation type="submission" date="2023-03" db="EMBL/GenBank/DDBJ databases">
        <title>WGS of Methanotrichaceae archaeon Mx.</title>
        <authorList>
            <person name="Sorokin D.Y."/>
            <person name="Merkel A.Y."/>
        </authorList>
    </citation>
    <scope>NUCLEOTIDE SEQUENCE [LARGE SCALE GENOMIC DNA]</scope>
    <source>
        <strain evidence="2 3">Mx</strain>
    </source>
</reference>
<dbReference type="EMBL" id="JARFPK010000054">
    <property type="protein sequence ID" value="MDF0591672.1"/>
    <property type="molecule type" value="Genomic_DNA"/>
</dbReference>
<accession>A0ABT5XAS2</accession>
<organism evidence="2 3">
    <name type="scientific">Candidatus Methanocrinis natronophilus</name>
    <dbReference type="NCBI Taxonomy" id="3033396"/>
    <lineage>
        <taxon>Archaea</taxon>
        <taxon>Methanobacteriati</taxon>
        <taxon>Methanobacteriota</taxon>
        <taxon>Stenosarchaea group</taxon>
        <taxon>Methanomicrobia</taxon>
        <taxon>Methanotrichales</taxon>
        <taxon>Methanotrichaceae</taxon>
        <taxon>Methanocrinis</taxon>
    </lineage>
</organism>
<protein>
    <submittedName>
        <fullName evidence="2">Uncharacterized protein</fullName>
    </submittedName>
</protein>
<comment type="caution">
    <text evidence="2">The sequence shown here is derived from an EMBL/GenBank/DDBJ whole genome shotgun (WGS) entry which is preliminary data.</text>
</comment>
<dbReference type="Proteomes" id="UP001220010">
    <property type="component" value="Unassembled WGS sequence"/>
</dbReference>
<dbReference type="RefSeq" id="WP_316967399.1">
    <property type="nucleotide sequence ID" value="NZ_JARFPK010000054.1"/>
</dbReference>
<feature type="region of interest" description="Disordered" evidence="1">
    <location>
        <begin position="1"/>
        <end position="21"/>
    </location>
</feature>
<evidence type="ECO:0000313" key="3">
    <source>
        <dbReference type="Proteomes" id="UP001220010"/>
    </source>
</evidence>
<evidence type="ECO:0000313" key="2">
    <source>
        <dbReference type="EMBL" id="MDF0591672.1"/>
    </source>
</evidence>
<sequence>MRSKRGDEGEDPPSQNKLLARIGTRARRYTFELKEKIEELLDSSEKKS</sequence>
<proteinExistence type="predicted"/>
<evidence type="ECO:0000256" key="1">
    <source>
        <dbReference type="SAM" id="MobiDB-lite"/>
    </source>
</evidence>
<keyword evidence="3" id="KW-1185">Reference proteome</keyword>
<name>A0ABT5XAS2_9EURY</name>